<dbReference type="Proteomes" id="UP000007812">
    <property type="component" value="Chromosome"/>
</dbReference>
<dbReference type="KEGG" id="mcn:Mcup_2009"/>
<reference evidence="1 2" key="1">
    <citation type="journal article" date="2011" name="J. Bacteriol.">
        <title>Complete genome sequence of Metallosphaera cuprina, a metal sulfide-oxidizing archaeon from a hot spring.</title>
        <authorList>
            <person name="Liu L.J."/>
            <person name="You X.Y."/>
            <person name="Zheng H."/>
            <person name="Wang S."/>
            <person name="Jiang C.Y."/>
            <person name="Liu S.J."/>
        </authorList>
    </citation>
    <scope>NUCLEOTIDE SEQUENCE [LARGE SCALE GENOMIC DNA]</scope>
    <source>
        <strain evidence="1 2">Ar-4</strain>
    </source>
</reference>
<dbReference type="HOGENOM" id="CLU_3178553_0_0_2"/>
<dbReference type="EMBL" id="CP002656">
    <property type="protein sequence ID" value="AEB96111.1"/>
    <property type="molecule type" value="Genomic_DNA"/>
</dbReference>
<organism evidence="1 2">
    <name type="scientific">Metallosphaera cuprina (strain Ar-4)</name>
    <dbReference type="NCBI Taxonomy" id="1006006"/>
    <lineage>
        <taxon>Archaea</taxon>
        <taxon>Thermoproteota</taxon>
        <taxon>Thermoprotei</taxon>
        <taxon>Sulfolobales</taxon>
        <taxon>Sulfolobaceae</taxon>
        <taxon>Metallosphaera</taxon>
    </lineage>
</organism>
<sequence length="46" mass="5328">MKNSIPQGYVGKYFVVKCCKNDVYETIQVSSREERILLSRNSILSM</sequence>
<dbReference type="AlphaFoldDB" id="F4G234"/>
<proteinExistence type="predicted"/>
<dbReference type="STRING" id="1006006.Mcup_2009"/>
<evidence type="ECO:0000313" key="2">
    <source>
        <dbReference type="Proteomes" id="UP000007812"/>
    </source>
</evidence>
<accession>F4G234</accession>
<protein>
    <submittedName>
        <fullName evidence="1">Uncharacterized protein</fullName>
    </submittedName>
</protein>
<evidence type="ECO:0000313" key="1">
    <source>
        <dbReference type="EMBL" id="AEB96111.1"/>
    </source>
</evidence>
<name>F4G234_METCR</name>
<dbReference type="PATRIC" id="fig|1006006.8.peg.2013"/>
<gene>
    <name evidence="1" type="ordered locus">Mcup_2009</name>
</gene>
<keyword evidence="2" id="KW-1185">Reference proteome</keyword>